<dbReference type="RefSeq" id="WP_231485186.1">
    <property type="nucleotide sequence ID" value="NZ_BAAAZO010000002.1"/>
</dbReference>
<protein>
    <submittedName>
        <fullName evidence="7">MFS transporter</fullName>
    </submittedName>
</protein>
<evidence type="ECO:0000256" key="3">
    <source>
        <dbReference type="ARBA" id="ARBA00022989"/>
    </source>
</evidence>
<feature type="transmembrane region" description="Helical" evidence="5">
    <location>
        <begin position="315"/>
        <end position="338"/>
    </location>
</feature>
<evidence type="ECO:0000256" key="2">
    <source>
        <dbReference type="ARBA" id="ARBA00022692"/>
    </source>
</evidence>
<dbReference type="EMBL" id="BAAAZO010000002">
    <property type="protein sequence ID" value="GAA3602013.1"/>
    <property type="molecule type" value="Genomic_DNA"/>
</dbReference>
<dbReference type="Proteomes" id="UP001501074">
    <property type="component" value="Unassembled WGS sequence"/>
</dbReference>
<feature type="transmembrane region" description="Helical" evidence="5">
    <location>
        <begin position="215"/>
        <end position="235"/>
    </location>
</feature>
<dbReference type="PANTHER" id="PTHR23514">
    <property type="entry name" value="BYPASS OF STOP CODON PROTEIN 6"/>
    <property type="match status" value="1"/>
</dbReference>
<evidence type="ECO:0000256" key="1">
    <source>
        <dbReference type="ARBA" id="ARBA00004651"/>
    </source>
</evidence>
<reference evidence="8" key="1">
    <citation type="journal article" date="2019" name="Int. J. Syst. Evol. Microbiol.">
        <title>The Global Catalogue of Microorganisms (GCM) 10K type strain sequencing project: providing services to taxonomists for standard genome sequencing and annotation.</title>
        <authorList>
            <consortium name="The Broad Institute Genomics Platform"/>
            <consortium name="The Broad Institute Genome Sequencing Center for Infectious Disease"/>
            <person name="Wu L."/>
            <person name="Ma J."/>
        </authorList>
    </citation>
    <scope>NUCLEOTIDE SEQUENCE [LARGE SCALE GENOMIC DNA]</scope>
    <source>
        <strain evidence="8">JCM 16902</strain>
    </source>
</reference>
<proteinExistence type="predicted"/>
<feature type="transmembrane region" description="Helical" evidence="5">
    <location>
        <begin position="84"/>
        <end position="102"/>
    </location>
</feature>
<keyword evidence="8" id="KW-1185">Reference proteome</keyword>
<sequence>MKTQTIDRAALARWRNAIFAAFAVGGLALSTWGPRLPALRADLDLDTGGIGVLLAGITVGSVVGLLSSTPLLTRFGARRAVPGAMLVIAAAVTIIGVGSTVLHSVPVVAVGFVVAGFAIGTLDVMINVDGAGIERAAGRTLMPLMHAAWSAGAAVGAGIGAGCAALGINPATQFTAEAFLMAALALFAATAIPGGPREEQTGTAAELSRGERFRVWLRGWADWRLLTIGLVMLGAELGEGSANNWLTLAASDGHGQSPSIAALFFTAFAIGETTARVLGGPVVDRLGRVRTVQITSLLGVLGVVLFILAGHPVVMLVAVLLWAIGVSMGFPLGMSAAADSGPNPAARVSIVATLGYFANLAGPPAVGFLAQITSLLTAFWLLALFFLIAALAAGALRPRTTTR</sequence>
<dbReference type="PROSITE" id="PS50850">
    <property type="entry name" value="MFS"/>
    <property type="match status" value="1"/>
</dbReference>
<feature type="transmembrane region" description="Helical" evidence="5">
    <location>
        <begin position="108"/>
        <end position="126"/>
    </location>
</feature>
<evidence type="ECO:0000313" key="7">
    <source>
        <dbReference type="EMBL" id="GAA3602013.1"/>
    </source>
</evidence>
<dbReference type="Pfam" id="PF07690">
    <property type="entry name" value="MFS_1"/>
    <property type="match status" value="1"/>
</dbReference>
<evidence type="ECO:0000259" key="6">
    <source>
        <dbReference type="PROSITE" id="PS50850"/>
    </source>
</evidence>
<feature type="transmembrane region" description="Helical" evidence="5">
    <location>
        <begin position="378"/>
        <end position="396"/>
    </location>
</feature>
<feature type="transmembrane region" description="Helical" evidence="5">
    <location>
        <begin position="147"/>
        <end position="168"/>
    </location>
</feature>
<dbReference type="SUPFAM" id="SSF103473">
    <property type="entry name" value="MFS general substrate transporter"/>
    <property type="match status" value="1"/>
</dbReference>
<evidence type="ECO:0000256" key="4">
    <source>
        <dbReference type="ARBA" id="ARBA00023136"/>
    </source>
</evidence>
<dbReference type="PANTHER" id="PTHR23514:SF13">
    <property type="entry name" value="INNER MEMBRANE PROTEIN YBJJ"/>
    <property type="match status" value="1"/>
</dbReference>
<feature type="transmembrane region" description="Helical" evidence="5">
    <location>
        <begin position="52"/>
        <end position="72"/>
    </location>
</feature>
<dbReference type="CDD" id="cd17393">
    <property type="entry name" value="MFS_MosC_like"/>
    <property type="match status" value="1"/>
</dbReference>
<gene>
    <name evidence="7" type="ORF">GCM10022223_17210</name>
</gene>
<dbReference type="InterPro" id="IPR020846">
    <property type="entry name" value="MFS_dom"/>
</dbReference>
<comment type="caution">
    <text evidence="7">The sequence shown here is derived from an EMBL/GenBank/DDBJ whole genome shotgun (WGS) entry which is preliminary data.</text>
</comment>
<feature type="transmembrane region" description="Helical" evidence="5">
    <location>
        <begin position="12"/>
        <end position="32"/>
    </location>
</feature>
<comment type="subcellular location">
    <subcellularLocation>
        <location evidence="1">Cell membrane</location>
        <topology evidence="1">Multi-pass membrane protein</topology>
    </subcellularLocation>
</comment>
<dbReference type="Gene3D" id="1.20.1250.20">
    <property type="entry name" value="MFS general substrate transporter like domains"/>
    <property type="match status" value="2"/>
</dbReference>
<feature type="transmembrane region" description="Helical" evidence="5">
    <location>
        <begin position="260"/>
        <end position="279"/>
    </location>
</feature>
<keyword evidence="4 5" id="KW-0472">Membrane</keyword>
<dbReference type="InterPro" id="IPR011701">
    <property type="entry name" value="MFS"/>
</dbReference>
<evidence type="ECO:0000256" key="5">
    <source>
        <dbReference type="SAM" id="Phobius"/>
    </source>
</evidence>
<dbReference type="InterPro" id="IPR036259">
    <property type="entry name" value="MFS_trans_sf"/>
</dbReference>
<feature type="domain" description="Major facilitator superfamily (MFS) profile" evidence="6">
    <location>
        <begin position="9"/>
        <end position="401"/>
    </location>
</feature>
<dbReference type="InterPro" id="IPR051788">
    <property type="entry name" value="MFS_Transporter"/>
</dbReference>
<organism evidence="7 8">
    <name type="scientific">Kineosporia mesophila</name>
    <dbReference type="NCBI Taxonomy" id="566012"/>
    <lineage>
        <taxon>Bacteria</taxon>
        <taxon>Bacillati</taxon>
        <taxon>Actinomycetota</taxon>
        <taxon>Actinomycetes</taxon>
        <taxon>Kineosporiales</taxon>
        <taxon>Kineosporiaceae</taxon>
        <taxon>Kineosporia</taxon>
    </lineage>
</organism>
<feature type="transmembrane region" description="Helical" evidence="5">
    <location>
        <begin position="291"/>
        <end position="309"/>
    </location>
</feature>
<feature type="transmembrane region" description="Helical" evidence="5">
    <location>
        <begin position="350"/>
        <end position="372"/>
    </location>
</feature>
<evidence type="ECO:0000313" key="8">
    <source>
        <dbReference type="Proteomes" id="UP001501074"/>
    </source>
</evidence>
<name>A0ABP6Z985_9ACTN</name>
<accession>A0ABP6Z985</accession>
<feature type="transmembrane region" description="Helical" evidence="5">
    <location>
        <begin position="174"/>
        <end position="194"/>
    </location>
</feature>
<keyword evidence="2 5" id="KW-0812">Transmembrane</keyword>
<keyword evidence="3 5" id="KW-1133">Transmembrane helix</keyword>